<sequence>MAITDTWLKANNGKKRDKRDEVADRDGLSVRVTPQGKIVFQIRYRYAGKPKRLDIGSYPLITLKEAREENTRLRRKLEQGHDPAVVRQLEKQAIITATTLENLYRLWYKSYCKKSKQSHIEINRSFEIHILPKIGHLPAKQVTTMDWLNILEKLVETIPAIAERILVNAKQMLNWAVTRHIIDTNPLAAINAKADLQIKKGVIKRSLSDSEIRQVWEAIHKSRMSHKNKLFLILCLVFGCRNGELRKSKKSGFDLDNMIWTVPPSDHKLGSSTGMPLIRPIIPEIKPLIEQAVQLSKDSSYVFTNSGSNKMMGKSSPLPLPYNIMQWLRKNKDIEMEHWSVHDLRKTARTKWSTLTAPHVAEIMLGHKLPGEWQTYDQHLYIDEQAEAYSKWWCRLMQISENIDGIDRPIWQ</sequence>
<organism evidence="6 7">
    <name type="scientific">Endozoicomonas montiporae</name>
    <dbReference type="NCBI Taxonomy" id="1027273"/>
    <lineage>
        <taxon>Bacteria</taxon>
        <taxon>Pseudomonadati</taxon>
        <taxon>Pseudomonadota</taxon>
        <taxon>Gammaproteobacteria</taxon>
        <taxon>Oceanospirillales</taxon>
        <taxon>Endozoicomonadaceae</taxon>
        <taxon>Endozoicomonas</taxon>
    </lineage>
</organism>
<evidence type="ECO:0000256" key="3">
    <source>
        <dbReference type="ARBA" id="ARBA00023125"/>
    </source>
</evidence>
<dbReference type="PANTHER" id="PTHR30629">
    <property type="entry name" value="PROPHAGE INTEGRASE"/>
    <property type="match status" value="1"/>
</dbReference>
<dbReference type="Pfam" id="PF13356">
    <property type="entry name" value="Arm-DNA-bind_3"/>
    <property type="match status" value="1"/>
</dbReference>
<dbReference type="eggNOG" id="COG0582">
    <property type="taxonomic scope" value="Bacteria"/>
</dbReference>
<dbReference type="PANTHER" id="PTHR30629:SF2">
    <property type="entry name" value="PROPHAGE INTEGRASE INTS-RELATED"/>
    <property type="match status" value="1"/>
</dbReference>
<evidence type="ECO:0000256" key="1">
    <source>
        <dbReference type="ARBA" id="ARBA00008857"/>
    </source>
</evidence>
<reference evidence="6 7" key="1">
    <citation type="submission" date="2014-06" db="EMBL/GenBank/DDBJ databases">
        <title>Whole Genome Sequences of Three Symbiotic Endozoicomonas Bacteria.</title>
        <authorList>
            <person name="Neave M.J."/>
            <person name="Apprill A."/>
            <person name="Voolstra C.R."/>
        </authorList>
    </citation>
    <scope>NUCLEOTIDE SEQUENCE [LARGE SCALE GENOMIC DNA]</scope>
    <source>
        <strain evidence="6 7">LMG 24815</strain>
    </source>
</reference>
<dbReference type="InterPro" id="IPR038488">
    <property type="entry name" value="Integrase_DNA-bd_sf"/>
</dbReference>
<dbReference type="InterPro" id="IPR053876">
    <property type="entry name" value="Phage_int_M"/>
</dbReference>
<dbReference type="InterPro" id="IPR013762">
    <property type="entry name" value="Integrase-like_cat_sf"/>
</dbReference>
<evidence type="ECO:0000259" key="5">
    <source>
        <dbReference type="PROSITE" id="PS51898"/>
    </source>
</evidence>
<dbReference type="EMBL" id="JOKG01000002">
    <property type="protein sequence ID" value="KEQ14470.1"/>
    <property type="molecule type" value="Genomic_DNA"/>
</dbReference>
<keyword evidence="3" id="KW-0238">DNA-binding</keyword>
<accession>A0A081N7P7</accession>
<gene>
    <name evidence="6" type="ORF">GZ77_08905</name>
</gene>
<protein>
    <submittedName>
        <fullName evidence="6">Integrase</fullName>
    </submittedName>
</protein>
<dbReference type="InterPro" id="IPR002104">
    <property type="entry name" value="Integrase_catalytic"/>
</dbReference>
<dbReference type="InterPro" id="IPR025166">
    <property type="entry name" value="Integrase_DNA_bind_dom"/>
</dbReference>
<dbReference type="Proteomes" id="UP000028006">
    <property type="component" value="Unassembled WGS sequence"/>
</dbReference>
<comment type="similarity">
    <text evidence="1">Belongs to the 'phage' integrase family.</text>
</comment>
<dbReference type="GO" id="GO:0006310">
    <property type="term" value="P:DNA recombination"/>
    <property type="evidence" value="ECO:0007669"/>
    <property type="project" value="UniProtKB-KW"/>
</dbReference>
<dbReference type="GO" id="GO:0003677">
    <property type="term" value="F:DNA binding"/>
    <property type="evidence" value="ECO:0007669"/>
    <property type="project" value="UniProtKB-KW"/>
</dbReference>
<keyword evidence="7" id="KW-1185">Reference proteome</keyword>
<dbReference type="InterPro" id="IPR010998">
    <property type="entry name" value="Integrase_recombinase_N"/>
</dbReference>
<dbReference type="InterPro" id="IPR011010">
    <property type="entry name" value="DNA_brk_join_enz"/>
</dbReference>
<dbReference type="SUPFAM" id="SSF56349">
    <property type="entry name" value="DNA breaking-rejoining enzymes"/>
    <property type="match status" value="1"/>
</dbReference>
<dbReference type="AlphaFoldDB" id="A0A081N7P7"/>
<dbReference type="CDD" id="cd00801">
    <property type="entry name" value="INT_P4_C"/>
    <property type="match status" value="1"/>
</dbReference>
<dbReference type="GO" id="GO:0015074">
    <property type="term" value="P:DNA integration"/>
    <property type="evidence" value="ECO:0007669"/>
    <property type="project" value="UniProtKB-KW"/>
</dbReference>
<dbReference type="RefSeq" id="WP_034874343.1">
    <property type="nucleotide sequence ID" value="NZ_JOKG01000002.1"/>
</dbReference>
<proteinExistence type="inferred from homology"/>
<dbReference type="Gene3D" id="1.10.150.130">
    <property type="match status" value="1"/>
</dbReference>
<keyword evidence="2" id="KW-0229">DNA integration</keyword>
<feature type="domain" description="Tyr recombinase" evidence="5">
    <location>
        <begin position="202"/>
        <end position="390"/>
    </location>
</feature>
<evidence type="ECO:0000313" key="6">
    <source>
        <dbReference type="EMBL" id="KEQ14470.1"/>
    </source>
</evidence>
<evidence type="ECO:0000313" key="7">
    <source>
        <dbReference type="Proteomes" id="UP000028006"/>
    </source>
</evidence>
<name>A0A081N7P7_9GAMM</name>
<dbReference type="InterPro" id="IPR050808">
    <property type="entry name" value="Phage_Integrase"/>
</dbReference>
<dbReference type="PROSITE" id="PS51898">
    <property type="entry name" value="TYR_RECOMBINASE"/>
    <property type="match status" value="1"/>
</dbReference>
<comment type="caution">
    <text evidence="6">The sequence shown here is derived from an EMBL/GenBank/DDBJ whole genome shotgun (WGS) entry which is preliminary data.</text>
</comment>
<dbReference type="Gene3D" id="3.30.160.390">
    <property type="entry name" value="Integrase, DNA-binding domain"/>
    <property type="match status" value="1"/>
</dbReference>
<dbReference type="Pfam" id="PF00589">
    <property type="entry name" value="Phage_integrase"/>
    <property type="match status" value="1"/>
</dbReference>
<dbReference type="Pfam" id="PF22022">
    <property type="entry name" value="Phage_int_M"/>
    <property type="match status" value="1"/>
</dbReference>
<evidence type="ECO:0000256" key="2">
    <source>
        <dbReference type="ARBA" id="ARBA00022908"/>
    </source>
</evidence>
<dbReference type="Gene3D" id="1.10.443.10">
    <property type="entry name" value="Intergrase catalytic core"/>
    <property type="match status" value="1"/>
</dbReference>
<evidence type="ECO:0000256" key="4">
    <source>
        <dbReference type="ARBA" id="ARBA00023172"/>
    </source>
</evidence>
<keyword evidence="4" id="KW-0233">DNA recombination</keyword>